<evidence type="ECO:0000256" key="9">
    <source>
        <dbReference type="ARBA" id="ARBA00023136"/>
    </source>
</evidence>
<keyword evidence="5" id="KW-0812">Transmembrane</keyword>
<keyword evidence="4" id="KW-0808">Transferase</keyword>
<sequence length="308" mass="35192">MRIRISFISHVLAFVLGISVALLLLGIQLATENGAEVTKNTYGTLYAVLSAPDHSSQRDAIRESWATFLQGDDTYVFSIGALGLTEDMRQQLVLEQQLYGDLLIVPVVEKYRNLTTKQLATLEQLVRNRSFKYLVKADDDTYLNVDGIRRELKDAPEKRFYWGYFHGTAPVFKSGKWKETEWFLSDRYLPYALGGAYVISYDLVLYIVNNAHLLSKYTSEDVSMGTWLGPLNITRRHDTRFDTGWKSRGCANNRLALHRQLPGDMRTFASRLRDGLPLCEKETVLIPAYRYNWNVLPSKCCSELENAP</sequence>
<evidence type="ECO:0000256" key="5">
    <source>
        <dbReference type="ARBA" id="ARBA00022692"/>
    </source>
</evidence>
<evidence type="ECO:0000256" key="6">
    <source>
        <dbReference type="ARBA" id="ARBA00022968"/>
    </source>
</evidence>
<dbReference type="EC" id="2.4.1.-" evidence="10"/>
<evidence type="ECO:0000256" key="3">
    <source>
        <dbReference type="ARBA" id="ARBA00022676"/>
    </source>
</evidence>
<keyword evidence="3 10" id="KW-0328">Glycosyltransferase</keyword>
<dbReference type="PANTHER" id="PTHR11214">
    <property type="entry name" value="BETA-1,3-N-ACETYLGLUCOSAMINYLTRANSFERASE"/>
    <property type="match status" value="1"/>
</dbReference>
<proteinExistence type="inferred from homology"/>
<keyword evidence="9" id="KW-0472">Membrane</keyword>
<evidence type="ECO:0000256" key="1">
    <source>
        <dbReference type="ARBA" id="ARBA00004323"/>
    </source>
</evidence>
<dbReference type="EMBL" id="AP028919">
    <property type="protein sequence ID" value="BES99822.1"/>
    <property type="molecule type" value="Genomic_DNA"/>
</dbReference>
<evidence type="ECO:0000313" key="11">
    <source>
        <dbReference type="EMBL" id="BES99822.1"/>
    </source>
</evidence>
<gene>
    <name evidence="11" type="ORF">NTJ_12639</name>
</gene>
<keyword evidence="8 10" id="KW-0333">Golgi apparatus</keyword>
<dbReference type="Proteomes" id="UP001307889">
    <property type="component" value="Chromosome 11"/>
</dbReference>
<evidence type="ECO:0000313" key="12">
    <source>
        <dbReference type="Proteomes" id="UP001307889"/>
    </source>
</evidence>
<accession>A0ABN7B5Y3</accession>
<evidence type="ECO:0000256" key="8">
    <source>
        <dbReference type="ARBA" id="ARBA00023034"/>
    </source>
</evidence>
<keyword evidence="6" id="KW-0735">Signal-anchor</keyword>
<evidence type="ECO:0000256" key="4">
    <source>
        <dbReference type="ARBA" id="ARBA00022679"/>
    </source>
</evidence>
<evidence type="ECO:0000256" key="2">
    <source>
        <dbReference type="ARBA" id="ARBA00008661"/>
    </source>
</evidence>
<dbReference type="Gene3D" id="3.90.550.50">
    <property type="match status" value="1"/>
</dbReference>
<dbReference type="Pfam" id="PF01762">
    <property type="entry name" value="Galactosyl_T"/>
    <property type="match status" value="1"/>
</dbReference>
<name>A0ABN7B5Y3_9HEMI</name>
<dbReference type="InterPro" id="IPR002659">
    <property type="entry name" value="Glyco_trans_31"/>
</dbReference>
<protein>
    <recommendedName>
        <fullName evidence="10">Hexosyltransferase</fullName>
        <ecNumber evidence="10">2.4.1.-</ecNumber>
    </recommendedName>
</protein>
<evidence type="ECO:0000256" key="10">
    <source>
        <dbReference type="RuleBase" id="RU363063"/>
    </source>
</evidence>
<organism evidence="11 12">
    <name type="scientific">Nesidiocoris tenuis</name>
    <dbReference type="NCBI Taxonomy" id="355587"/>
    <lineage>
        <taxon>Eukaryota</taxon>
        <taxon>Metazoa</taxon>
        <taxon>Ecdysozoa</taxon>
        <taxon>Arthropoda</taxon>
        <taxon>Hexapoda</taxon>
        <taxon>Insecta</taxon>
        <taxon>Pterygota</taxon>
        <taxon>Neoptera</taxon>
        <taxon>Paraneoptera</taxon>
        <taxon>Hemiptera</taxon>
        <taxon>Heteroptera</taxon>
        <taxon>Panheteroptera</taxon>
        <taxon>Cimicomorpha</taxon>
        <taxon>Miridae</taxon>
        <taxon>Dicyphina</taxon>
        <taxon>Nesidiocoris</taxon>
    </lineage>
</organism>
<comment type="similarity">
    <text evidence="2 10">Belongs to the glycosyltransferase 31 family.</text>
</comment>
<comment type="subcellular location">
    <subcellularLocation>
        <location evidence="1 10">Golgi apparatus membrane</location>
        <topology evidence="1 10">Single-pass type II membrane protein</topology>
    </subcellularLocation>
</comment>
<keyword evidence="7" id="KW-1133">Transmembrane helix</keyword>
<keyword evidence="12" id="KW-1185">Reference proteome</keyword>
<reference evidence="11 12" key="1">
    <citation type="submission" date="2023-09" db="EMBL/GenBank/DDBJ databases">
        <title>Nesidiocoris tenuis whole genome shotgun sequence.</title>
        <authorList>
            <person name="Shibata T."/>
            <person name="Shimoda M."/>
            <person name="Kobayashi T."/>
            <person name="Uehara T."/>
        </authorList>
    </citation>
    <scope>NUCLEOTIDE SEQUENCE [LARGE SCALE GENOMIC DNA]</scope>
    <source>
        <strain evidence="11 12">Japan</strain>
    </source>
</reference>
<evidence type="ECO:0000256" key="7">
    <source>
        <dbReference type="ARBA" id="ARBA00022989"/>
    </source>
</evidence>
<dbReference type="PANTHER" id="PTHR11214:SF3">
    <property type="entry name" value="BETA-1,3-GALACTOSYLTRANSFERASE 6"/>
    <property type="match status" value="1"/>
</dbReference>